<reference evidence="1" key="1">
    <citation type="submission" date="2018-11" db="EMBL/GenBank/DDBJ databases">
        <authorList>
            <consortium name="Pathogen Informatics"/>
        </authorList>
    </citation>
    <scope>NUCLEOTIDE SEQUENCE</scope>
</reference>
<comment type="caution">
    <text evidence="1">The sequence shown here is derived from an EMBL/GenBank/DDBJ whole genome shotgun (WGS) entry which is preliminary data.</text>
</comment>
<protein>
    <submittedName>
        <fullName evidence="1">Uncharacterized protein</fullName>
    </submittedName>
</protein>
<dbReference type="EMBL" id="CAAALY010126947">
    <property type="protein sequence ID" value="VEL31829.1"/>
    <property type="molecule type" value="Genomic_DNA"/>
</dbReference>
<dbReference type="Proteomes" id="UP000784294">
    <property type="component" value="Unassembled WGS sequence"/>
</dbReference>
<dbReference type="AlphaFoldDB" id="A0A448X9X3"/>
<keyword evidence="2" id="KW-1185">Reference proteome</keyword>
<name>A0A448X9X3_9PLAT</name>
<evidence type="ECO:0000313" key="1">
    <source>
        <dbReference type="EMBL" id="VEL31829.1"/>
    </source>
</evidence>
<sequence>MEETESICHNARISADWPPQDVNWPKISDFQSQQQCQELSHQSFNKEIDMQQMLTPQTEKCSEVMEFENDQILPSQLKVPKLWKSHDRKHCSSPAFPSTMNIVFSKLTVYSTTGT</sequence>
<accession>A0A448X9X3</accession>
<organism evidence="1 2">
    <name type="scientific">Protopolystoma xenopodis</name>
    <dbReference type="NCBI Taxonomy" id="117903"/>
    <lineage>
        <taxon>Eukaryota</taxon>
        <taxon>Metazoa</taxon>
        <taxon>Spiralia</taxon>
        <taxon>Lophotrochozoa</taxon>
        <taxon>Platyhelminthes</taxon>
        <taxon>Monogenea</taxon>
        <taxon>Polyopisthocotylea</taxon>
        <taxon>Polystomatidea</taxon>
        <taxon>Polystomatidae</taxon>
        <taxon>Protopolystoma</taxon>
    </lineage>
</organism>
<proteinExistence type="predicted"/>
<evidence type="ECO:0000313" key="2">
    <source>
        <dbReference type="Proteomes" id="UP000784294"/>
    </source>
</evidence>
<gene>
    <name evidence="1" type="ORF">PXEA_LOCUS25269</name>
</gene>